<dbReference type="Pfam" id="PF07883">
    <property type="entry name" value="Cupin_2"/>
    <property type="match status" value="1"/>
</dbReference>
<dbReference type="InterPro" id="IPR047142">
    <property type="entry name" value="OryJ/VirC-like"/>
</dbReference>
<dbReference type="AlphaFoldDB" id="A0A8H6TSW6"/>
<dbReference type="SUPFAM" id="SSF51182">
    <property type="entry name" value="RmlC-like cupins"/>
    <property type="match status" value="1"/>
</dbReference>
<dbReference type="InterPro" id="IPR011051">
    <property type="entry name" value="RmlC_Cupin_sf"/>
</dbReference>
<keyword evidence="4" id="KW-1185">Reference proteome</keyword>
<dbReference type="Proteomes" id="UP000613580">
    <property type="component" value="Unassembled WGS sequence"/>
</dbReference>
<proteinExistence type="predicted"/>
<organism evidence="3 4">
    <name type="scientific">Mycena chlorophos</name>
    <name type="common">Agaric fungus</name>
    <name type="synonym">Agaricus chlorophos</name>
    <dbReference type="NCBI Taxonomy" id="658473"/>
    <lineage>
        <taxon>Eukaryota</taxon>
        <taxon>Fungi</taxon>
        <taxon>Dikarya</taxon>
        <taxon>Basidiomycota</taxon>
        <taxon>Agaricomycotina</taxon>
        <taxon>Agaricomycetes</taxon>
        <taxon>Agaricomycetidae</taxon>
        <taxon>Agaricales</taxon>
        <taxon>Marasmiineae</taxon>
        <taxon>Mycenaceae</taxon>
        <taxon>Mycena</taxon>
    </lineage>
</organism>
<feature type="region of interest" description="Disordered" evidence="1">
    <location>
        <begin position="1"/>
        <end position="59"/>
    </location>
</feature>
<evidence type="ECO:0000313" key="3">
    <source>
        <dbReference type="EMBL" id="KAF7322237.1"/>
    </source>
</evidence>
<evidence type="ECO:0000259" key="2">
    <source>
        <dbReference type="Pfam" id="PF07883"/>
    </source>
</evidence>
<comment type="caution">
    <text evidence="3">The sequence shown here is derived from an EMBL/GenBank/DDBJ whole genome shotgun (WGS) entry which is preliminary data.</text>
</comment>
<feature type="domain" description="Cupin type-2" evidence="2">
    <location>
        <begin position="123"/>
        <end position="188"/>
    </location>
</feature>
<sequence>MGASTPKRKPSSPVHPARKPIKERPAPSSKAPTNKQTTTPMPSSPTQLPNIRLVTTGHNPDGPSVFTFDNTLEQFAPFGPTGSRFTNFHMATSVPASNTAPFPELSKTLPRCPPGGVVFCTTDFMPGASAPMHRTLSIDYVVVLSGEIVLALDNGEEKTIKSGEVMVQRGANHAWHNRTKEVCRVLVVMVSTEKIVLGNGTVLEETVFGKKP</sequence>
<dbReference type="InterPro" id="IPR014710">
    <property type="entry name" value="RmlC-like_jellyroll"/>
</dbReference>
<dbReference type="Gene3D" id="2.60.120.10">
    <property type="entry name" value="Jelly Rolls"/>
    <property type="match status" value="1"/>
</dbReference>
<evidence type="ECO:0000256" key="1">
    <source>
        <dbReference type="SAM" id="MobiDB-lite"/>
    </source>
</evidence>
<dbReference type="PANTHER" id="PTHR36156:SF2">
    <property type="entry name" value="CUPIN TYPE-2 DOMAIN-CONTAINING PROTEIN"/>
    <property type="match status" value="1"/>
</dbReference>
<dbReference type="PANTHER" id="PTHR36156">
    <property type="entry name" value="SLR2101 PROTEIN"/>
    <property type="match status" value="1"/>
</dbReference>
<accession>A0A8H6TSW6</accession>
<dbReference type="OrthoDB" id="5840532at2759"/>
<dbReference type="CDD" id="cd02231">
    <property type="entry name" value="cupin_BLL6423-like"/>
    <property type="match status" value="1"/>
</dbReference>
<reference evidence="3" key="1">
    <citation type="submission" date="2020-05" db="EMBL/GenBank/DDBJ databases">
        <title>Mycena genomes resolve the evolution of fungal bioluminescence.</title>
        <authorList>
            <person name="Tsai I.J."/>
        </authorList>
    </citation>
    <scope>NUCLEOTIDE SEQUENCE</scope>
    <source>
        <strain evidence="3">110903Hualien_Pintung</strain>
    </source>
</reference>
<gene>
    <name evidence="3" type="ORF">HMN09_00000500</name>
</gene>
<feature type="compositionally biased region" description="Low complexity" evidence="1">
    <location>
        <begin position="36"/>
        <end position="49"/>
    </location>
</feature>
<dbReference type="EMBL" id="JACAZE010000001">
    <property type="protein sequence ID" value="KAF7322237.1"/>
    <property type="molecule type" value="Genomic_DNA"/>
</dbReference>
<evidence type="ECO:0000313" key="4">
    <source>
        <dbReference type="Proteomes" id="UP000613580"/>
    </source>
</evidence>
<dbReference type="InterPro" id="IPR013096">
    <property type="entry name" value="Cupin_2"/>
</dbReference>
<protein>
    <submittedName>
        <fullName evidence="3">Cupin-2 domain-containing protein</fullName>
    </submittedName>
</protein>
<name>A0A8H6TSW6_MYCCL</name>
<feature type="compositionally biased region" description="Basic residues" evidence="1">
    <location>
        <begin position="1"/>
        <end position="19"/>
    </location>
</feature>